<dbReference type="SUPFAM" id="SSF54928">
    <property type="entry name" value="RNA-binding domain, RBD"/>
    <property type="match status" value="1"/>
</dbReference>
<dbReference type="PANTHER" id="PTHR13948:SF21">
    <property type="entry name" value="RNA-BINDING PROTEIN 5"/>
    <property type="match status" value="1"/>
</dbReference>
<dbReference type="PANTHER" id="PTHR13948">
    <property type="entry name" value="RNA-BINDING PROTEIN"/>
    <property type="match status" value="1"/>
</dbReference>
<name>A0A8C9Z1L0_SANLU</name>
<dbReference type="CDD" id="cd12755">
    <property type="entry name" value="RRM2_RBM5"/>
    <property type="match status" value="1"/>
</dbReference>
<feature type="domain" description="RanBP2-type" evidence="15">
    <location>
        <begin position="181"/>
        <end position="210"/>
    </location>
</feature>
<evidence type="ECO:0000259" key="15">
    <source>
        <dbReference type="PROSITE" id="PS50199"/>
    </source>
</evidence>
<feature type="domain" description="C2H2-type" evidence="13">
    <location>
        <begin position="530"/>
        <end position="560"/>
    </location>
</feature>
<protein>
    <submittedName>
        <fullName evidence="16">RNA binding motif protein 5</fullName>
    </submittedName>
</protein>
<dbReference type="Proteomes" id="UP000694568">
    <property type="component" value="Unplaced"/>
</dbReference>
<dbReference type="InterPro" id="IPR013087">
    <property type="entry name" value="Znf_C2H2_type"/>
</dbReference>
<comment type="subcellular location">
    <subcellularLocation>
        <location evidence="1">Nucleus</location>
    </subcellularLocation>
</comment>
<evidence type="ECO:0000313" key="17">
    <source>
        <dbReference type="Proteomes" id="UP000694568"/>
    </source>
</evidence>
<proteinExistence type="predicted"/>
<dbReference type="InterPro" id="IPR035979">
    <property type="entry name" value="RBD_domain_sf"/>
</dbReference>
<feature type="region of interest" description="Disordered" evidence="11">
    <location>
        <begin position="500"/>
        <end position="522"/>
    </location>
</feature>
<dbReference type="GO" id="GO:0003723">
    <property type="term" value="F:RNA binding"/>
    <property type="evidence" value="ECO:0007669"/>
    <property type="project" value="UniProtKB-UniRule"/>
</dbReference>
<dbReference type="PROSITE" id="PS01358">
    <property type="entry name" value="ZF_RANBP2_1"/>
    <property type="match status" value="1"/>
</dbReference>
<keyword evidence="6 8" id="KW-0694">RNA-binding</keyword>
<evidence type="ECO:0000256" key="3">
    <source>
        <dbReference type="ARBA" id="ARBA00022737"/>
    </source>
</evidence>
<evidence type="ECO:0000256" key="9">
    <source>
        <dbReference type="PROSITE-ProRule" id="PRU00322"/>
    </source>
</evidence>
<accession>A0A8C9Z1L0</accession>
<feature type="region of interest" description="Disordered" evidence="11">
    <location>
        <begin position="1"/>
        <end position="95"/>
    </location>
</feature>
<evidence type="ECO:0000256" key="10">
    <source>
        <dbReference type="SAM" id="Coils"/>
    </source>
</evidence>
<dbReference type="InterPro" id="IPR001876">
    <property type="entry name" value="Znf_RanBP2"/>
</dbReference>
<evidence type="ECO:0000256" key="2">
    <source>
        <dbReference type="ARBA" id="ARBA00022723"/>
    </source>
</evidence>
<dbReference type="Ensembl" id="ENSSLUT00000032894.1">
    <property type="protein sequence ID" value="ENSSLUP00000031873.1"/>
    <property type="gene ID" value="ENSSLUG00000014206.1"/>
</dbReference>
<evidence type="ECO:0000313" key="16">
    <source>
        <dbReference type="Ensembl" id="ENSSLUP00000031873.1"/>
    </source>
</evidence>
<sequence length="699" mass="79649">QISRTERSGRYGSNQSRDESEWRDRRERDQERDHNMRRWGEERRSERFEGDRRGSRDSPEQRERKRRNSDRSEDGYHSDGDYPEQDYRREPGEEKKSKTIMLWGLSPHVTEDDICFAIDQLEGPQPVDVRLMKKKTGISRGFAFVDFYHLQDATRWMETNQKRLTIQGKSVDMHYSHPRNKYEDWLCNTCGLYNFRRRLKCFRCGAAKAESETSSNTGVSETQPSGDFYGDTIILRNIAAMTNVEAILTSLAPYANLSSNNIRLIKDKQTGQNRGFAFVQLSSPLVRHSFNASQLLTILQGLQPPLKLDGKTIGVDYAKSFSTVVVNVLTVPDTSTYQYDESSGYYYDPQTGLYYDPSTHYYYNSQTQQYLYWDSEKQTYVPASADANAALNDNTAAGSKETKEGKEKKDKPKSKTAQQIAKDMERWAKSLNKHKDNFRSSFQPISQEERKEAAAADAGYILFEKKAGSLDRLIPEVPRGPEEEPPTSSLNTSKCGLVAAYSGDSDPEEGVAEPDGGEGGQDKLTDWTKLACLLCRRQFPNKESLIRHQQLSDLHKKNMEVLLRSKMTEAELEELERKETELKYRDRAAERREKYGIPEPPAPKKKKFSQPTPVINYEQPTKDGLNSDNIGNKMLQAMGWKEGKGLGRNQQGITTPIEAQLRTKGAGLGTSGTNYTLSASDTYKDAVRKAMFARFTELE</sequence>
<dbReference type="InterPro" id="IPR000504">
    <property type="entry name" value="RRM_dom"/>
</dbReference>
<dbReference type="GO" id="GO:0005634">
    <property type="term" value="C:nucleus"/>
    <property type="evidence" value="ECO:0007669"/>
    <property type="project" value="UniProtKB-SubCell"/>
</dbReference>
<dbReference type="InterPro" id="IPR012677">
    <property type="entry name" value="Nucleotide-bd_a/b_plait_sf"/>
</dbReference>
<dbReference type="PROSITE" id="PS50157">
    <property type="entry name" value="ZINC_FINGER_C2H2_2"/>
    <property type="match status" value="1"/>
</dbReference>
<dbReference type="GO" id="GO:0008270">
    <property type="term" value="F:zinc ion binding"/>
    <property type="evidence" value="ECO:0007669"/>
    <property type="project" value="UniProtKB-KW"/>
</dbReference>
<dbReference type="InterPro" id="IPR041591">
    <property type="entry name" value="OCRE"/>
</dbReference>
<organism evidence="16 17">
    <name type="scientific">Sander lucioperca</name>
    <name type="common">Pike-perch</name>
    <name type="synonym">Perca lucioperca</name>
    <dbReference type="NCBI Taxonomy" id="283035"/>
    <lineage>
        <taxon>Eukaryota</taxon>
        <taxon>Metazoa</taxon>
        <taxon>Chordata</taxon>
        <taxon>Craniata</taxon>
        <taxon>Vertebrata</taxon>
        <taxon>Euteleostomi</taxon>
        <taxon>Actinopterygii</taxon>
        <taxon>Neopterygii</taxon>
        <taxon>Teleostei</taxon>
        <taxon>Neoteleostei</taxon>
        <taxon>Acanthomorphata</taxon>
        <taxon>Eupercaria</taxon>
        <taxon>Perciformes</taxon>
        <taxon>Percoidei</taxon>
        <taxon>Percidae</taxon>
        <taxon>Luciopercinae</taxon>
        <taxon>Sander</taxon>
    </lineage>
</organism>
<keyword evidence="5" id="KW-0862">Zinc</keyword>
<dbReference type="InterPro" id="IPR034993">
    <property type="entry name" value="RBM5_RRM2"/>
</dbReference>
<evidence type="ECO:0000259" key="14">
    <source>
        <dbReference type="PROSITE" id="PS50174"/>
    </source>
</evidence>
<feature type="domain" description="G-patch" evidence="14">
    <location>
        <begin position="627"/>
        <end position="673"/>
    </location>
</feature>
<reference evidence="16" key="2">
    <citation type="submission" date="2025-09" db="UniProtKB">
        <authorList>
            <consortium name="Ensembl"/>
        </authorList>
    </citation>
    <scope>IDENTIFICATION</scope>
</reference>
<dbReference type="GeneTree" id="ENSGT00940000156617"/>
<keyword evidence="10" id="KW-0175">Coiled coil</keyword>
<dbReference type="GO" id="GO:0000398">
    <property type="term" value="P:mRNA splicing, via spliceosome"/>
    <property type="evidence" value="ECO:0007669"/>
    <property type="project" value="TreeGrafter"/>
</dbReference>
<dbReference type="InterPro" id="IPR000467">
    <property type="entry name" value="G_patch_dom"/>
</dbReference>
<evidence type="ECO:0000259" key="13">
    <source>
        <dbReference type="PROSITE" id="PS50157"/>
    </source>
</evidence>
<dbReference type="PROSITE" id="PS50102">
    <property type="entry name" value="RRM"/>
    <property type="match status" value="2"/>
</dbReference>
<dbReference type="PROSITE" id="PS50199">
    <property type="entry name" value="ZF_RANBP2_2"/>
    <property type="match status" value="1"/>
</dbReference>
<feature type="coiled-coil region" evidence="10">
    <location>
        <begin position="558"/>
        <end position="592"/>
    </location>
</feature>
<dbReference type="FunFam" id="4.10.1060.10:FF:000005">
    <property type="entry name" value="RNA-binding protein 10 isoform X2"/>
    <property type="match status" value="1"/>
</dbReference>
<evidence type="ECO:0000256" key="4">
    <source>
        <dbReference type="ARBA" id="ARBA00022771"/>
    </source>
</evidence>
<keyword evidence="17" id="KW-1185">Reference proteome</keyword>
<dbReference type="FunFam" id="3.30.70.330:FF:000110">
    <property type="entry name" value="RNA-binding protein 10 isoform X1"/>
    <property type="match status" value="1"/>
</dbReference>
<dbReference type="Gene3D" id="3.30.70.330">
    <property type="match status" value="2"/>
</dbReference>
<dbReference type="Pfam" id="PF17780">
    <property type="entry name" value="OCRE"/>
    <property type="match status" value="1"/>
</dbReference>
<feature type="compositionally biased region" description="Basic and acidic residues" evidence="11">
    <location>
        <begin position="400"/>
        <end position="410"/>
    </location>
</feature>
<evidence type="ECO:0000256" key="7">
    <source>
        <dbReference type="ARBA" id="ARBA00023242"/>
    </source>
</evidence>
<dbReference type="PROSITE" id="PS50174">
    <property type="entry name" value="G_PATCH"/>
    <property type="match status" value="1"/>
</dbReference>
<dbReference type="SMART" id="SM00360">
    <property type="entry name" value="RRM"/>
    <property type="match status" value="2"/>
</dbReference>
<keyword evidence="4 9" id="KW-0863">Zinc-finger</keyword>
<dbReference type="Pfam" id="PF00641">
    <property type="entry name" value="Zn_ribbon_RanBP"/>
    <property type="match status" value="1"/>
</dbReference>
<evidence type="ECO:0000256" key="6">
    <source>
        <dbReference type="ARBA" id="ARBA00022884"/>
    </source>
</evidence>
<keyword evidence="2" id="KW-0479">Metal-binding</keyword>
<feature type="domain" description="RRM" evidence="12">
    <location>
        <begin position="98"/>
        <end position="178"/>
    </location>
</feature>
<evidence type="ECO:0000256" key="8">
    <source>
        <dbReference type="PROSITE-ProRule" id="PRU00176"/>
    </source>
</evidence>
<dbReference type="Gene3D" id="4.10.1060.10">
    <property type="entry name" value="Zinc finger, RanBP2-type"/>
    <property type="match status" value="1"/>
</dbReference>
<evidence type="ECO:0000256" key="1">
    <source>
        <dbReference type="ARBA" id="ARBA00004123"/>
    </source>
</evidence>
<dbReference type="SMART" id="SM00443">
    <property type="entry name" value="G_patch"/>
    <property type="match status" value="1"/>
</dbReference>
<gene>
    <name evidence="16" type="primary">rbm5</name>
</gene>
<evidence type="ECO:0000256" key="5">
    <source>
        <dbReference type="ARBA" id="ARBA00022833"/>
    </source>
</evidence>
<keyword evidence="7" id="KW-0539">Nucleus</keyword>
<feature type="compositionally biased region" description="Acidic residues" evidence="11">
    <location>
        <begin position="505"/>
        <end position="516"/>
    </location>
</feature>
<feature type="compositionally biased region" description="Basic and acidic residues" evidence="11">
    <location>
        <begin position="16"/>
        <end position="95"/>
    </location>
</feature>
<dbReference type="Pfam" id="PF01585">
    <property type="entry name" value="G-patch"/>
    <property type="match status" value="1"/>
</dbReference>
<evidence type="ECO:0000259" key="12">
    <source>
        <dbReference type="PROSITE" id="PS50102"/>
    </source>
</evidence>
<dbReference type="AlphaFoldDB" id="A0A8C9Z1L0"/>
<feature type="domain" description="RRM" evidence="12">
    <location>
        <begin position="231"/>
        <end position="320"/>
    </location>
</feature>
<feature type="region of interest" description="Disordered" evidence="11">
    <location>
        <begin position="391"/>
        <end position="420"/>
    </location>
</feature>
<reference evidence="16" key="1">
    <citation type="submission" date="2025-08" db="UniProtKB">
        <authorList>
            <consortium name="Ensembl"/>
        </authorList>
    </citation>
    <scope>IDENTIFICATION</scope>
</reference>
<keyword evidence="3" id="KW-0677">Repeat</keyword>
<evidence type="ECO:0000256" key="11">
    <source>
        <dbReference type="SAM" id="MobiDB-lite"/>
    </source>
</evidence>
<dbReference type="SMART" id="SM00547">
    <property type="entry name" value="ZnF_RBZ"/>
    <property type="match status" value="1"/>
</dbReference>